<comment type="caution">
    <text evidence="10">The sequence shown here is derived from an EMBL/GenBank/DDBJ whole genome shotgun (WGS) entry which is preliminary data.</text>
</comment>
<evidence type="ECO:0000256" key="5">
    <source>
        <dbReference type="ARBA" id="ARBA00022989"/>
    </source>
</evidence>
<feature type="domain" description="Trichome birefringence-like C-terminal" evidence="8">
    <location>
        <begin position="150"/>
        <end position="279"/>
    </location>
</feature>
<dbReference type="Proteomes" id="UP001151752">
    <property type="component" value="Chromosome 3"/>
</dbReference>
<evidence type="ECO:0000313" key="11">
    <source>
        <dbReference type="Proteomes" id="UP001151752"/>
    </source>
</evidence>
<evidence type="ECO:0000256" key="3">
    <source>
        <dbReference type="ARBA" id="ARBA00022692"/>
    </source>
</evidence>
<keyword evidence="7" id="KW-0732">Signal</keyword>
<dbReference type="Pfam" id="PF13839">
    <property type="entry name" value="PC-Esterase"/>
    <property type="match status" value="1"/>
</dbReference>
<evidence type="ECO:0000256" key="2">
    <source>
        <dbReference type="ARBA" id="ARBA00007727"/>
    </source>
</evidence>
<dbReference type="InterPro" id="IPR026057">
    <property type="entry name" value="TBL_C"/>
</dbReference>
<sequence>MNSRATTSCFHFHILMILSLLCLANSSRKPWHEKSCNMYRGSWVHDISYPLYDSSACPFIRKEFDCLMYGRPDHLYLQYRWQPNDCNLPRYNIIRATMFDGQDFLRKMKGKKVMYVGDSLSLNNFQSMVCLLHAAVPDSNITRFSKNSVTTVIFQKGLTTWAKWVDSDVDTNKTTVVFQGFSPSHYNGRDWNEPGVTDCASQREPMSGSARPGGSPLALQIVEEVLSTIKKPVHFLNITALSQLRKDGHPGSYSGVRPMDCTHWCVAGLPDTWNELLYATLLHQK</sequence>
<dbReference type="GO" id="GO:0005794">
    <property type="term" value="C:Golgi apparatus"/>
    <property type="evidence" value="ECO:0007669"/>
    <property type="project" value="TreeGrafter"/>
</dbReference>
<evidence type="ECO:0000256" key="1">
    <source>
        <dbReference type="ARBA" id="ARBA00004167"/>
    </source>
</evidence>
<evidence type="ECO:0000256" key="4">
    <source>
        <dbReference type="ARBA" id="ARBA00022968"/>
    </source>
</evidence>
<reference evidence="10" key="1">
    <citation type="submission" date="2022-11" db="EMBL/GenBank/DDBJ databases">
        <authorList>
            <person name="Hyden B.L."/>
            <person name="Feng K."/>
            <person name="Yates T."/>
            <person name="Jawdy S."/>
            <person name="Smart L.B."/>
            <person name="Muchero W."/>
        </authorList>
    </citation>
    <scope>NUCLEOTIDE SEQUENCE</scope>
    <source>
        <tissue evidence="10">Shoot tip</tissue>
    </source>
</reference>
<proteinExistence type="inferred from homology"/>
<feature type="domain" description="Trichome birefringence-like N-terminal" evidence="9">
    <location>
        <begin position="34"/>
        <end position="87"/>
    </location>
</feature>
<feature type="chain" id="PRO_5040154436" evidence="7">
    <location>
        <begin position="25"/>
        <end position="285"/>
    </location>
</feature>
<protein>
    <submittedName>
        <fullName evidence="10">PROTEIN TRICHOME BIREFRINGENCE-LIKE 38</fullName>
    </submittedName>
</protein>
<dbReference type="Pfam" id="PF14416">
    <property type="entry name" value="PMR5N"/>
    <property type="match status" value="1"/>
</dbReference>
<dbReference type="EMBL" id="JAPFFM010000017">
    <property type="protein sequence ID" value="KAJ6694752.1"/>
    <property type="molecule type" value="Genomic_DNA"/>
</dbReference>
<dbReference type="GO" id="GO:0016413">
    <property type="term" value="F:O-acetyltransferase activity"/>
    <property type="evidence" value="ECO:0007669"/>
    <property type="project" value="InterPro"/>
</dbReference>
<dbReference type="PANTHER" id="PTHR32285:SF36">
    <property type="entry name" value="PROTEIN TRICHOME BIREFRINGENCE-LIKE 38"/>
    <property type="match status" value="1"/>
</dbReference>
<evidence type="ECO:0000259" key="9">
    <source>
        <dbReference type="Pfam" id="PF14416"/>
    </source>
</evidence>
<evidence type="ECO:0000259" key="8">
    <source>
        <dbReference type="Pfam" id="PF13839"/>
    </source>
</evidence>
<dbReference type="GO" id="GO:0016020">
    <property type="term" value="C:membrane"/>
    <property type="evidence" value="ECO:0007669"/>
    <property type="project" value="UniProtKB-SubCell"/>
</dbReference>
<name>A0A9Q0PUS2_9ROSI</name>
<reference evidence="10" key="2">
    <citation type="journal article" date="2023" name="Int. J. Mol. Sci.">
        <title>De Novo Assembly and Annotation of 11 Diverse Shrub Willow (Salix) Genomes Reveals Novel Gene Organization in Sex-Linked Regions.</title>
        <authorList>
            <person name="Hyden B."/>
            <person name="Feng K."/>
            <person name="Yates T.B."/>
            <person name="Jawdy S."/>
            <person name="Cereghino C."/>
            <person name="Smart L.B."/>
            <person name="Muchero W."/>
        </authorList>
    </citation>
    <scope>NUCLEOTIDE SEQUENCE</scope>
    <source>
        <tissue evidence="10">Shoot tip</tissue>
    </source>
</reference>
<keyword evidence="6" id="KW-0472">Membrane</keyword>
<dbReference type="InterPro" id="IPR025846">
    <property type="entry name" value="TBL_N"/>
</dbReference>
<dbReference type="AlphaFoldDB" id="A0A9Q0PUS2"/>
<evidence type="ECO:0000256" key="7">
    <source>
        <dbReference type="SAM" id="SignalP"/>
    </source>
</evidence>
<keyword evidence="4" id="KW-0735">Signal-anchor</keyword>
<gene>
    <name evidence="10" type="ORF">OIU74_013971</name>
</gene>
<comment type="subcellular location">
    <subcellularLocation>
        <location evidence="1">Membrane</location>
        <topology evidence="1">Single-pass membrane protein</topology>
    </subcellularLocation>
</comment>
<comment type="similarity">
    <text evidence="2">Belongs to the PC-esterase family. TBL subfamily.</text>
</comment>
<evidence type="ECO:0000313" key="10">
    <source>
        <dbReference type="EMBL" id="KAJ6694752.1"/>
    </source>
</evidence>
<keyword evidence="3" id="KW-0812">Transmembrane</keyword>
<keyword evidence="11" id="KW-1185">Reference proteome</keyword>
<dbReference type="InterPro" id="IPR029962">
    <property type="entry name" value="TBL"/>
</dbReference>
<evidence type="ECO:0000256" key="6">
    <source>
        <dbReference type="ARBA" id="ARBA00023136"/>
    </source>
</evidence>
<organism evidence="10 11">
    <name type="scientific">Salix koriyanagi</name>
    <dbReference type="NCBI Taxonomy" id="2511006"/>
    <lineage>
        <taxon>Eukaryota</taxon>
        <taxon>Viridiplantae</taxon>
        <taxon>Streptophyta</taxon>
        <taxon>Embryophyta</taxon>
        <taxon>Tracheophyta</taxon>
        <taxon>Spermatophyta</taxon>
        <taxon>Magnoliopsida</taxon>
        <taxon>eudicotyledons</taxon>
        <taxon>Gunneridae</taxon>
        <taxon>Pentapetalae</taxon>
        <taxon>rosids</taxon>
        <taxon>fabids</taxon>
        <taxon>Malpighiales</taxon>
        <taxon>Salicaceae</taxon>
        <taxon>Saliceae</taxon>
        <taxon>Salix</taxon>
    </lineage>
</organism>
<dbReference type="PANTHER" id="PTHR32285">
    <property type="entry name" value="PROTEIN TRICHOME BIREFRINGENCE-LIKE 9-RELATED"/>
    <property type="match status" value="1"/>
</dbReference>
<accession>A0A9Q0PUS2</accession>
<keyword evidence="5" id="KW-1133">Transmembrane helix</keyword>
<feature type="signal peptide" evidence="7">
    <location>
        <begin position="1"/>
        <end position="24"/>
    </location>
</feature>